<dbReference type="Pfam" id="PF01424">
    <property type="entry name" value="R3H"/>
    <property type="match status" value="1"/>
</dbReference>
<evidence type="ECO:0000256" key="4">
    <source>
        <dbReference type="ARBA" id="ARBA00018964"/>
    </source>
</evidence>
<comment type="similarity">
    <text evidence="3">Belongs to the SQS1 family.</text>
</comment>
<dbReference type="Proteomes" id="UP000014074">
    <property type="component" value="Unassembled WGS sequence"/>
</dbReference>
<dbReference type="InterPro" id="IPR000467">
    <property type="entry name" value="G_patch_dom"/>
</dbReference>
<dbReference type="GO" id="GO:0005634">
    <property type="term" value="C:nucleus"/>
    <property type="evidence" value="ECO:0007669"/>
    <property type="project" value="UniProtKB-SubCell"/>
</dbReference>
<evidence type="ECO:0000259" key="11">
    <source>
        <dbReference type="PROSITE" id="PS51061"/>
    </source>
</evidence>
<dbReference type="PROSITE" id="PS51061">
    <property type="entry name" value="R3H"/>
    <property type="match status" value="1"/>
</dbReference>
<dbReference type="KEGG" id="tmn:UCRPA7_1961"/>
<dbReference type="GO" id="GO:0003676">
    <property type="term" value="F:nucleic acid binding"/>
    <property type="evidence" value="ECO:0007669"/>
    <property type="project" value="UniProtKB-UniRule"/>
</dbReference>
<evidence type="ECO:0000256" key="9">
    <source>
        <dbReference type="SAM" id="MobiDB-lite"/>
    </source>
</evidence>
<dbReference type="SUPFAM" id="SSF82708">
    <property type="entry name" value="R3H domain"/>
    <property type="match status" value="1"/>
</dbReference>
<dbReference type="InterPro" id="IPR036867">
    <property type="entry name" value="R3H_dom_sf"/>
</dbReference>
<keyword evidence="6" id="KW-0507">mRNA processing</keyword>
<feature type="compositionally biased region" description="Basic and acidic residues" evidence="9">
    <location>
        <begin position="96"/>
        <end position="106"/>
    </location>
</feature>
<dbReference type="EMBL" id="KB932913">
    <property type="protein sequence ID" value="EOO02569.1"/>
    <property type="molecule type" value="Genomic_DNA"/>
</dbReference>
<dbReference type="SMART" id="SM00393">
    <property type="entry name" value="R3H"/>
    <property type="match status" value="1"/>
</dbReference>
<feature type="compositionally biased region" description="Acidic residues" evidence="9">
    <location>
        <begin position="326"/>
        <end position="342"/>
    </location>
</feature>
<keyword evidence="8" id="KW-0539">Nucleus</keyword>
<sequence length="671" mass="72834">MPRSKKSGRAAKAARFRAAASTGTRPRNEAIAASVLHKITDTHDFSMRDEARNTAHSHNTWGQDAKLRARPVAFISAGLIEPLKDLSLDSSGGEADPDRLKSHDKQPNLNLEPPRQKQTTNSDLTADVAGQVLAENAIVGPTPAIDPPQEMFFIDKTGDKNLSAGTNLKFTSPRPASPGESTDSSEEIILFKGRNMTRPTDRSDIIHDEISIQIESVTNQIEHTSLTKDRIDAHHVQGLEALHSDLQTQQDEEDAIIADYIANMAEADAAADDDDEVDEIAPQEPIFNMRDLGAPDGEAAFGDASNDDDAIDKLLPSDGCSSLSSSDDDVGDEEDDDDAEGDLEGKSPVDQVDDEELARIIAKQEELGLGGDEVLLFSAEHTAGSGPSYGRPRRRKGSSLAHMAQAKSTGRSVPSASALADAFDEFDLMDWGRSNPQLKAKGKRGQITFDVSDSELDSALQEAWQKDRATKKEKKRAREQLRAQGFLGSKANPEDPRTKYQDGMSMEDIKGELRAFLLSSDTTLALPPMDASARKLIHEIANKFKIKSKSAGSGDQRRPALYRTKNTMRYTEYSFEQAFARVGRRYFPRLDGTGKTPKRTGGSGRVNHAAVTYRDGEVVGASAPELGESNKGRNMLEKMGWSSGMGLGATDNKGILQPVVHVVKRSKAGLG</sequence>
<protein>
    <recommendedName>
        <fullName evidence="4">Protein SQS1</fullName>
    </recommendedName>
</protein>
<dbReference type="InterPro" id="IPR001374">
    <property type="entry name" value="R3H_dom"/>
</dbReference>
<evidence type="ECO:0000256" key="2">
    <source>
        <dbReference type="ARBA" id="ARBA00004496"/>
    </source>
</evidence>
<dbReference type="CDD" id="cd02646">
    <property type="entry name" value="R3H_G-patch"/>
    <property type="match status" value="1"/>
</dbReference>
<feature type="region of interest" description="Disordered" evidence="9">
    <location>
        <begin position="288"/>
        <end position="354"/>
    </location>
</feature>
<gene>
    <name evidence="12" type="ORF">UCRPA7_1961</name>
</gene>
<evidence type="ECO:0000313" key="12">
    <source>
        <dbReference type="EMBL" id="EOO02569.1"/>
    </source>
</evidence>
<feature type="compositionally biased region" description="Basic residues" evidence="9">
    <location>
        <begin position="1"/>
        <end position="15"/>
    </location>
</feature>
<dbReference type="eggNOG" id="KOG0154">
    <property type="taxonomic scope" value="Eukaryota"/>
</dbReference>
<feature type="region of interest" description="Disordered" evidence="9">
    <location>
        <begin position="382"/>
        <end position="416"/>
    </location>
</feature>
<evidence type="ECO:0000256" key="8">
    <source>
        <dbReference type="ARBA" id="ARBA00023242"/>
    </source>
</evidence>
<comment type="subcellular location">
    <subcellularLocation>
        <location evidence="2">Cytoplasm</location>
    </subcellularLocation>
    <subcellularLocation>
        <location evidence="1">Nucleus</location>
    </subcellularLocation>
</comment>
<keyword evidence="7" id="KW-0508">mRNA splicing</keyword>
<keyword evidence="13" id="KW-1185">Reference proteome</keyword>
<evidence type="ECO:0000256" key="1">
    <source>
        <dbReference type="ARBA" id="ARBA00004123"/>
    </source>
</evidence>
<keyword evidence="5" id="KW-0963">Cytoplasm</keyword>
<dbReference type="OrthoDB" id="21470at2759"/>
<feature type="region of interest" description="Disordered" evidence="9">
    <location>
        <begin position="85"/>
        <end position="122"/>
    </location>
</feature>
<evidence type="ECO:0000256" key="7">
    <source>
        <dbReference type="ARBA" id="ARBA00023187"/>
    </source>
</evidence>
<accession>R8BTD7</accession>
<dbReference type="AlphaFoldDB" id="R8BTD7"/>
<feature type="compositionally biased region" description="Low complexity" evidence="9">
    <location>
        <begin position="16"/>
        <end position="25"/>
    </location>
</feature>
<dbReference type="GO" id="GO:0006397">
    <property type="term" value="P:mRNA processing"/>
    <property type="evidence" value="ECO:0007669"/>
    <property type="project" value="UniProtKB-KW"/>
</dbReference>
<feature type="region of interest" description="Disordered" evidence="9">
    <location>
        <begin position="164"/>
        <end position="184"/>
    </location>
</feature>
<dbReference type="GO" id="GO:0008380">
    <property type="term" value="P:RNA splicing"/>
    <property type="evidence" value="ECO:0007669"/>
    <property type="project" value="UniProtKB-KW"/>
</dbReference>
<dbReference type="HOGENOM" id="CLU_007254_0_0_1"/>
<reference evidence="13" key="1">
    <citation type="journal article" date="2013" name="Genome Announc.">
        <title>Draft genome sequence of the ascomycete Phaeoacremonium aleophilum strain UCR-PA7, a causal agent of the esca disease complex in grapevines.</title>
        <authorList>
            <person name="Blanco-Ulate B."/>
            <person name="Rolshausen P."/>
            <person name="Cantu D."/>
        </authorList>
    </citation>
    <scope>NUCLEOTIDE SEQUENCE [LARGE SCALE GENOMIC DNA]</scope>
    <source>
        <strain evidence="13">UCR-PA7</strain>
    </source>
</reference>
<dbReference type="InterPro" id="IPR051189">
    <property type="entry name" value="Splicing_assoc_domain"/>
</dbReference>
<dbReference type="GO" id="GO:0005737">
    <property type="term" value="C:cytoplasm"/>
    <property type="evidence" value="ECO:0007669"/>
    <property type="project" value="UniProtKB-SubCell"/>
</dbReference>
<dbReference type="SMART" id="SM00443">
    <property type="entry name" value="G_patch"/>
    <property type="match status" value="1"/>
</dbReference>
<feature type="compositionally biased region" description="Polar residues" evidence="9">
    <location>
        <begin position="406"/>
        <end position="415"/>
    </location>
</feature>
<dbReference type="InterPro" id="IPR034082">
    <property type="entry name" value="R3H_G-patch"/>
</dbReference>
<organism evidence="12 13">
    <name type="scientific">Phaeoacremonium minimum (strain UCR-PA7)</name>
    <name type="common">Esca disease fungus</name>
    <name type="synonym">Togninia minima</name>
    <dbReference type="NCBI Taxonomy" id="1286976"/>
    <lineage>
        <taxon>Eukaryota</taxon>
        <taxon>Fungi</taxon>
        <taxon>Dikarya</taxon>
        <taxon>Ascomycota</taxon>
        <taxon>Pezizomycotina</taxon>
        <taxon>Sordariomycetes</taxon>
        <taxon>Sordariomycetidae</taxon>
        <taxon>Togniniales</taxon>
        <taxon>Togniniaceae</taxon>
        <taxon>Phaeoacremonium</taxon>
    </lineage>
</organism>
<feature type="domain" description="R3H" evidence="11">
    <location>
        <begin position="503"/>
        <end position="565"/>
    </location>
</feature>
<dbReference type="PROSITE" id="PS50174">
    <property type="entry name" value="G_PATCH"/>
    <property type="match status" value="1"/>
</dbReference>
<feature type="domain" description="G-patch" evidence="10">
    <location>
        <begin position="628"/>
        <end position="671"/>
    </location>
</feature>
<feature type="compositionally biased region" description="Low complexity" evidence="9">
    <location>
        <begin position="314"/>
        <end position="325"/>
    </location>
</feature>
<dbReference type="Pfam" id="PF01585">
    <property type="entry name" value="G-patch"/>
    <property type="match status" value="1"/>
</dbReference>
<dbReference type="RefSeq" id="XP_007912730.1">
    <property type="nucleotide sequence ID" value="XM_007914539.1"/>
</dbReference>
<dbReference type="GeneID" id="19322164"/>
<evidence type="ECO:0000259" key="10">
    <source>
        <dbReference type="PROSITE" id="PS50174"/>
    </source>
</evidence>
<proteinExistence type="inferred from homology"/>
<name>R8BTD7_PHAM7</name>
<dbReference type="Gene3D" id="3.30.1370.50">
    <property type="entry name" value="R3H-like domain"/>
    <property type="match status" value="1"/>
</dbReference>
<dbReference type="PANTHER" id="PTHR14195">
    <property type="entry name" value="G PATCH DOMAIN CONTAINING PROTEIN 2"/>
    <property type="match status" value="1"/>
</dbReference>
<feature type="region of interest" description="Disordered" evidence="9">
    <location>
        <begin position="1"/>
        <end position="28"/>
    </location>
</feature>
<evidence type="ECO:0000256" key="6">
    <source>
        <dbReference type="ARBA" id="ARBA00022664"/>
    </source>
</evidence>
<evidence type="ECO:0000256" key="3">
    <source>
        <dbReference type="ARBA" id="ARBA00010306"/>
    </source>
</evidence>
<evidence type="ECO:0000256" key="5">
    <source>
        <dbReference type="ARBA" id="ARBA00022490"/>
    </source>
</evidence>
<evidence type="ECO:0000313" key="13">
    <source>
        <dbReference type="Proteomes" id="UP000014074"/>
    </source>
</evidence>